<comment type="caution">
    <text evidence="1">The sequence shown here is derived from an EMBL/GenBank/DDBJ whole genome shotgun (WGS) entry which is preliminary data.</text>
</comment>
<dbReference type="Gene3D" id="3.90.550.40">
    <property type="match status" value="1"/>
</dbReference>
<keyword evidence="2" id="KW-1185">Reference proteome</keyword>
<dbReference type="SUPFAM" id="SSF53448">
    <property type="entry name" value="Nucleotide-diphospho-sugar transferases"/>
    <property type="match status" value="1"/>
</dbReference>
<sequence length="252" mass="27848">MPHIFLATPCYGGLLTQSYMQSVLGCVMEAGQRGIQVTLATIGDDALITRARNTLLHQFFTRTDASHILFVDSDIGFSVSDIEALLAAEKPVIGGAYPLKARYWDNATSRLMALGEPPETASLRYVGDCASIYEQAGTKAGEPLAKVAYLGTGFLLIEREVVARLRTAHPETRYRRIDAPTTDASPEQDAYALFDCMIDPETQTYLSEDFTFCHRWRKLGGEVWLHRGPKLSHTGPSTFQGDPMIRRISVVS</sequence>
<dbReference type="EMBL" id="CATKSH010000003">
    <property type="protein sequence ID" value="CAI9119869.1"/>
    <property type="molecule type" value="Genomic_DNA"/>
</dbReference>
<gene>
    <name evidence="1" type="ORF">LMG32879_000695</name>
</gene>
<proteinExistence type="predicted"/>
<evidence type="ECO:0000313" key="2">
    <source>
        <dbReference type="Proteomes" id="UP001176960"/>
    </source>
</evidence>
<dbReference type="InterPro" id="IPR029044">
    <property type="entry name" value="Nucleotide-diphossugar_trans"/>
</dbReference>
<accession>A0AA35XVL4</accession>
<evidence type="ECO:0000313" key="1">
    <source>
        <dbReference type="EMBL" id="CAI9119869.1"/>
    </source>
</evidence>
<protein>
    <submittedName>
        <fullName evidence="1">Uncharacterized protein</fullName>
    </submittedName>
</protein>
<dbReference type="RefSeq" id="WP_289840890.1">
    <property type="nucleotide sequence ID" value="NZ_CATKSH010000003.1"/>
</dbReference>
<dbReference type="Proteomes" id="UP001176960">
    <property type="component" value="Unassembled WGS sequence"/>
</dbReference>
<dbReference type="AlphaFoldDB" id="A0AA35XVL4"/>
<reference evidence="1" key="1">
    <citation type="submission" date="2023-03" db="EMBL/GenBank/DDBJ databases">
        <authorList>
            <person name="Cleenwerck I."/>
        </authorList>
    </citation>
    <scope>NUCLEOTIDE SEQUENCE</scope>
    <source>
        <strain evidence="1">LMG 32879</strain>
    </source>
</reference>
<name>A0AA35XVL4_9PROT</name>
<organism evidence="1 2">
    <name type="scientific">Brytella acorum</name>
    <dbReference type="NCBI Taxonomy" id="2959299"/>
    <lineage>
        <taxon>Bacteria</taxon>
        <taxon>Pseudomonadati</taxon>
        <taxon>Pseudomonadota</taxon>
        <taxon>Alphaproteobacteria</taxon>
        <taxon>Acetobacterales</taxon>
        <taxon>Acetobacteraceae</taxon>
        <taxon>Brytella</taxon>
    </lineage>
</organism>